<dbReference type="InterPro" id="IPR009057">
    <property type="entry name" value="Homeodomain-like_sf"/>
</dbReference>
<sequence length="239" mass="27289">MDFGQGGNGSSDDHEETSYSQKSKKQYHRHSAQQIQHPEAYVFQGPDENQRRQLSRDLGLDPKQIKFWFQNKRTQTKAQNERADNNSLRAENERIHCENLALGEALKNVVCRACGGPPLGEEERLRTLQRLRIENAQLKEELTFMIFSGSTAENILSQGIGGPFLDPDLVLKTSKNPMLPYRLNGRQEMEKSQAIEIAARAMDELIELLRVYEPMWIKLSTDGDTLSIVTAITIFTRRL</sequence>
<keyword evidence="7" id="KW-0804">Transcription</keyword>
<name>A0AA89AHQ7_9ASTE</name>
<evidence type="ECO:0000313" key="15">
    <source>
        <dbReference type="EMBL" id="KAK3002743.1"/>
    </source>
</evidence>
<dbReference type="EMBL" id="JAVXUP010002537">
    <property type="protein sequence ID" value="KAK3002743.1"/>
    <property type="molecule type" value="Genomic_DNA"/>
</dbReference>
<dbReference type="PROSITE" id="PS50071">
    <property type="entry name" value="HOMEOBOX_2"/>
    <property type="match status" value="1"/>
</dbReference>
<evidence type="ECO:0000256" key="11">
    <source>
        <dbReference type="SAM" id="Coils"/>
    </source>
</evidence>
<reference evidence="15" key="1">
    <citation type="submission" date="2022-12" db="EMBL/GenBank/DDBJ databases">
        <title>Draft genome assemblies for two species of Escallonia (Escalloniales).</title>
        <authorList>
            <person name="Chanderbali A."/>
            <person name="Dervinis C."/>
            <person name="Anghel I."/>
            <person name="Soltis D."/>
            <person name="Soltis P."/>
            <person name="Zapata F."/>
        </authorList>
    </citation>
    <scope>NUCLEOTIDE SEQUENCE</scope>
    <source>
        <strain evidence="15">UCBG64.0493</strain>
        <tissue evidence="15">Leaf</tissue>
    </source>
</reference>
<evidence type="ECO:0000256" key="2">
    <source>
        <dbReference type="ARBA" id="ARBA00006789"/>
    </source>
</evidence>
<proteinExistence type="inferred from homology"/>
<dbReference type="CDD" id="cd00086">
    <property type="entry name" value="homeodomain"/>
    <property type="match status" value="1"/>
</dbReference>
<dbReference type="InterPro" id="IPR042160">
    <property type="entry name" value="HD-Zip_IV"/>
</dbReference>
<evidence type="ECO:0000313" key="16">
    <source>
        <dbReference type="Proteomes" id="UP001188597"/>
    </source>
</evidence>
<evidence type="ECO:0000259" key="13">
    <source>
        <dbReference type="PROSITE" id="PS50071"/>
    </source>
</evidence>
<evidence type="ECO:0000256" key="8">
    <source>
        <dbReference type="ARBA" id="ARBA00023242"/>
    </source>
</evidence>
<dbReference type="SMART" id="SM00389">
    <property type="entry name" value="HOX"/>
    <property type="match status" value="1"/>
</dbReference>
<evidence type="ECO:0000256" key="10">
    <source>
        <dbReference type="RuleBase" id="RU000682"/>
    </source>
</evidence>
<dbReference type="Proteomes" id="UP001188597">
    <property type="component" value="Unassembled WGS sequence"/>
</dbReference>
<comment type="similarity">
    <text evidence="2">Belongs to the HD-ZIP homeobox family. Class IV subfamily.</text>
</comment>
<dbReference type="Gene3D" id="1.10.10.60">
    <property type="entry name" value="Homeodomain-like"/>
    <property type="match status" value="1"/>
</dbReference>
<evidence type="ECO:0000256" key="1">
    <source>
        <dbReference type="ARBA" id="ARBA00004123"/>
    </source>
</evidence>
<accession>A0AA89AHQ7</accession>
<evidence type="ECO:0000256" key="12">
    <source>
        <dbReference type="SAM" id="MobiDB-lite"/>
    </source>
</evidence>
<feature type="domain" description="Homeobox" evidence="13">
    <location>
        <begin position="18"/>
        <end position="79"/>
    </location>
</feature>
<evidence type="ECO:0000256" key="9">
    <source>
        <dbReference type="PROSITE-ProRule" id="PRU00108"/>
    </source>
</evidence>
<feature type="compositionally biased region" description="Basic residues" evidence="12">
    <location>
        <begin position="22"/>
        <end position="31"/>
    </location>
</feature>
<dbReference type="GO" id="GO:0000981">
    <property type="term" value="F:DNA-binding transcription factor activity, RNA polymerase II-specific"/>
    <property type="evidence" value="ECO:0007669"/>
    <property type="project" value="InterPro"/>
</dbReference>
<dbReference type="PANTHER" id="PTHR45654">
    <property type="entry name" value="HOMEOBOX-LEUCINE ZIPPER PROTEIN MERISTEM L1"/>
    <property type="match status" value="1"/>
</dbReference>
<keyword evidence="4 11" id="KW-0175">Coiled coil</keyword>
<dbReference type="InterPro" id="IPR002913">
    <property type="entry name" value="START_lipid-bd_dom"/>
</dbReference>
<dbReference type="Pfam" id="PF00046">
    <property type="entry name" value="Homeodomain"/>
    <property type="match status" value="1"/>
</dbReference>
<keyword evidence="16" id="KW-1185">Reference proteome</keyword>
<evidence type="ECO:0000256" key="4">
    <source>
        <dbReference type="ARBA" id="ARBA00023054"/>
    </source>
</evidence>
<evidence type="ECO:0000256" key="7">
    <source>
        <dbReference type="ARBA" id="ARBA00023163"/>
    </source>
</evidence>
<dbReference type="PROSITE" id="PS00027">
    <property type="entry name" value="HOMEOBOX_1"/>
    <property type="match status" value="1"/>
</dbReference>
<comment type="subcellular location">
    <subcellularLocation>
        <location evidence="1 9 10">Nucleus</location>
    </subcellularLocation>
</comment>
<dbReference type="InterPro" id="IPR017970">
    <property type="entry name" value="Homeobox_CS"/>
</dbReference>
<comment type="caution">
    <text evidence="15">The sequence shown here is derived from an EMBL/GenBank/DDBJ whole genome shotgun (WGS) entry which is preliminary data.</text>
</comment>
<dbReference type="AlphaFoldDB" id="A0AA89AHQ7"/>
<evidence type="ECO:0000259" key="14">
    <source>
        <dbReference type="PROSITE" id="PS50848"/>
    </source>
</evidence>
<feature type="domain" description="START" evidence="14">
    <location>
        <begin position="187"/>
        <end position="239"/>
    </location>
</feature>
<evidence type="ECO:0000256" key="6">
    <source>
        <dbReference type="ARBA" id="ARBA00023155"/>
    </source>
</evidence>
<evidence type="ECO:0000256" key="3">
    <source>
        <dbReference type="ARBA" id="ARBA00023015"/>
    </source>
</evidence>
<keyword evidence="6 9" id="KW-0371">Homeobox</keyword>
<dbReference type="PANTHER" id="PTHR45654:SF9">
    <property type="entry name" value="HOMEOBOX-LEUCINE ZIPPER PROTEIN HDG10-RELATED"/>
    <property type="match status" value="1"/>
</dbReference>
<feature type="non-terminal residue" evidence="15">
    <location>
        <position position="1"/>
    </location>
</feature>
<dbReference type="GO" id="GO:0005634">
    <property type="term" value="C:nucleus"/>
    <property type="evidence" value="ECO:0007669"/>
    <property type="project" value="UniProtKB-SubCell"/>
</dbReference>
<dbReference type="GO" id="GO:0003677">
    <property type="term" value="F:DNA binding"/>
    <property type="evidence" value="ECO:0007669"/>
    <property type="project" value="UniProtKB-UniRule"/>
</dbReference>
<dbReference type="GO" id="GO:0008289">
    <property type="term" value="F:lipid binding"/>
    <property type="evidence" value="ECO:0007669"/>
    <property type="project" value="InterPro"/>
</dbReference>
<dbReference type="FunFam" id="1.10.10.60:FF:000229">
    <property type="entry name" value="Homeobox-leucine zipper protein HDG1"/>
    <property type="match status" value="1"/>
</dbReference>
<gene>
    <name evidence="15" type="ORF">RJ639_020104</name>
</gene>
<feature type="DNA-binding region" description="Homeobox" evidence="9">
    <location>
        <begin position="20"/>
        <end position="80"/>
    </location>
</feature>
<dbReference type="InterPro" id="IPR001356">
    <property type="entry name" value="HD"/>
</dbReference>
<feature type="region of interest" description="Disordered" evidence="12">
    <location>
        <begin position="1"/>
        <end position="51"/>
    </location>
</feature>
<dbReference type="PROSITE" id="PS50848">
    <property type="entry name" value="START"/>
    <property type="match status" value="1"/>
</dbReference>
<evidence type="ECO:0000256" key="5">
    <source>
        <dbReference type="ARBA" id="ARBA00023125"/>
    </source>
</evidence>
<organism evidence="15 16">
    <name type="scientific">Escallonia herrerae</name>
    <dbReference type="NCBI Taxonomy" id="1293975"/>
    <lineage>
        <taxon>Eukaryota</taxon>
        <taxon>Viridiplantae</taxon>
        <taxon>Streptophyta</taxon>
        <taxon>Embryophyta</taxon>
        <taxon>Tracheophyta</taxon>
        <taxon>Spermatophyta</taxon>
        <taxon>Magnoliopsida</taxon>
        <taxon>eudicotyledons</taxon>
        <taxon>Gunneridae</taxon>
        <taxon>Pentapetalae</taxon>
        <taxon>asterids</taxon>
        <taxon>campanulids</taxon>
        <taxon>Escalloniales</taxon>
        <taxon>Escalloniaceae</taxon>
        <taxon>Escallonia</taxon>
    </lineage>
</organism>
<protein>
    <submittedName>
        <fullName evidence="15">Uncharacterized protein</fullName>
    </submittedName>
</protein>
<feature type="coiled-coil region" evidence="11">
    <location>
        <begin position="71"/>
        <end position="141"/>
    </location>
</feature>
<keyword evidence="8 9" id="KW-0539">Nucleus</keyword>
<dbReference type="SUPFAM" id="SSF46689">
    <property type="entry name" value="Homeodomain-like"/>
    <property type="match status" value="1"/>
</dbReference>
<keyword evidence="3" id="KW-0805">Transcription regulation</keyword>
<keyword evidence="5 9" id="KW-0238">DNA-binding</keyword>